<gene>
    <name evidence="2" type="ORF">GCM10009760_40820</name>
</gene>
<protein>
    <recommendedName>
        <fullName evidence="4">DUF2398 family protein</fullName>
    </recommendedName>
</protein>
<evidence type="ECO:0008006" key="4">
    <source>
        <dbReference type="Google" id="ProtNLM"/>
    </source>
</evidence>
<dbReference type="Pfam" id="PF09661">
    <property type="entry name" value="DUF2398"/>
    <property type="match status" value="2"/>
</dbReference>
<feature type="region of interest" description="Disordered" evidence="1">
    <location>
        <begin position="455"/>
        <end position="484"/>
    </location>
</feature>
<dbReference type="RefSeq" id="WP_344467160.1">
    <property type="nucleotide sequence ID" value="NZ_BAAANT010000024.1"/>
</dbReference>
<feature type="compositionally biased region" description="Gly residues" evidence="1">
    <location>
        <begin position="10"/>
        <end position="21"/>
    </location>
</feature>
<feature type="region of interest" description="Disordered" evidence="1">
    <location>
        <begin position="1"/>
        <end position="21"/>
    </location>
</feature>
<feature type="region of interest" description="Disordered" evidence="1">
    <location>
        <begin position="110"/>
        <end position="143"/>
    </location>
</feature>
<dbReference type="InterPro" id="IPR013493">
    <property type="entry name" value="CHP02677"/>
</dbReference>
<accession>A0ABN2ZVP8</accession>
<dbReference type="InterPro" id="IPR013494">
    <property type="entry name" value="CHP02678"/>
</dbReference>
<proteinExistence type="predicted"/>
<name>A0ABN2ZVP8_9ACTN</name>
<dbReference type="Proteomes" id="UP001422759">
    <property type="component" value="Unassembled WGS sequence"/>
</dbReference>
<dbReference type="EMBL" id="BAAANT010000024">
    <property type="protein sequence ID" value="GAA2148594.1"/>
    <property type="molecule type" value="Genomic_DNA"/>
</dbReference>
<dbReference type="Pfam" id="PF09660">
    <property type="entry name" value="DUF2397"/>
    <property type="match status" value="1"/>
</dbReference>
<keyword evidence="3" id="KW-1185">Reference proteome</keyword>
<sequence length="484" mass="51063">MEQQEYATGPGEGSGGAAGGRGAGAGQLTAYACAAVHPEPQGLARRLAEADPETAHDLFTAAFGLYGARHFGGAPAVGRAVPAGTSWWHGPTVHLSAALRLRECRQVRGLRRAAPVEPGPPAGGTPRGRHRKPERSPGSTPHEIAVERRTAARLLAAHPLVTAAGPHGAGFPLISRHADWLAERFLTLLGYPLTIGHSYARLHKAGLPGRALDGFTPAGYACLVRALPALADGRTAELDEPGVRRLLTDWRVLTPGGDGVPPVDRELARALGPLAAPPAGTPGLAVRRRLAETPVVLLDELTPPERRWLLENQQAEAELFADFLGLEAEIRAEGMALLDPADELTDLALPGSGTLAQAALLLVERLVEELRPLPEEAAPPAVPPAVLISDALIDGALGDITDEYGLKAGWSRDYLADLTAFRRDALDLLHRMQLIAPAGRAWVLRAPAARYAPQAELHPAPGSGRHSRREPAYRAATPAATVLS</sequence>
<evidence type="ECO:0000313" key="2">
    <source>
        <dbReference type="EMBL" id="GAA2148594.1"/>
    </source>
</evidence>
<evidence type="ECO:0000313" key="3">
    <source>
        <dbReference type="Proteomes" id="UP001422759"/>
    </source>
</evidence>
<evidence type="ECO:0000256" key="1">
    <source>
        <dbReference type="SAM" id="MobiDB-lite"/>
    </source>
</evidence>
<reference evidence="2 3" key="1">
    <citation type="journal article" date="2019" name="Int. J. Syst. Evol. Microbiol.">
        <title>The Global Catalogue of Microorganisms (GCM) 10K type strain sequencing project: providing services to taxonomists for standard genome sequencing and annotation.</title>
        <authorList>
            <consortium name="The Broad Institute Genomics Platform"/>
            <consortium name="The Broad Institute Genome Sequencing Center for Infectious Disease"/>
            <person name="Wu L."/>
            <person name="Ma J."/>
        </authorList>
    </citation>
    <scope>NUCLEOTIDE SEQUENCE [LARGE SCALE GENOMIC DNA]</scope>
    <source>
        <strain evidence="2 3">JCM 14560</strain>
    </source>
</reference>
<comment type="caution">
    <text evidence="2">The sequence shown here is derived from an EMBL/GenBank/DDBJ whole genome shotgun (WGS) entry which is preliminary data.</text>
</comment>
<organism evidence="2 3">
    <name type="scientific">Kitasatospora kazusensis</name>
    <dbReference type="NCBI Taxonomy" id="407974"/>
    <lineage>
        <taxon>Bacteria</taxon>
        <taxon>Bacillati</taxon>
        <taxon>Actinomycetota</taxon>
        <taxon>Actinomycetes</taxon>
        <taxon>Kitasatosporales</taxon>
        <taxon>Streptomycetaceae</taxon>
        <taxon>Kitasatospora</taxon>
    </lineage>
</organism>